<protein>
    <submittedName>
        <fullName evidence="1">Phage tail assembly chaperone family protein, TAC</fullName>
    </submittedName>
</protein>
<sequence length="111" mass="12113">MNLAELKKKGGVLAAGLVAKPIEWKHTNDKGKEVIDKFTVHIRRHAFGVMEQMFSGGEDDKFRNARYLSASVCLGEEGADDLPFEDAVNLDPGLGVELLKAVNEVNSTAKN</sequence>
<proteinExistence type="predicted"/>
<gene>
    <name evidence="1" type="ORF">JW322_06665</name>
</gene>
<dbReference type="EMBL" id="JAFFRZ010000001">
    <property type="protein sequence ID" value="MDH4621461.1"/>
    <property type="molecule type" value="Genomic_DNA"/>
</dbReference>
<accession>A0A0Q0AA46</accession>
<dbReference type="InterPro" id="IPR024410">
    <property type="entry name" value="Phage_TAC_12"/>
</dbReference>
<organism evidence="1 2">
    <name type="scientific">Pseudomonas syringae pv. papulans</name>
    <dbReference type="NCBI Taxonomy" id="83963"/>
    <lineage>
        <taxon>Bacteria</taxon>
        <taxon>Pseudomonadati</taxon>
        <taxon>Pseudomonadota</taxon>
        <taxon>Gammaproteobacteria</taxon>
        <taxon>Pseudomonadales</taxon>
        <taxon>Pseudomonadaceae</taxon>
        <taxon>Pseudomonas</taxon>
        <taxon>Pseudomonas syringae</taxon>
    </lineage>
</organism>
<comment type="caution">
    <text evidence="1">The sequence shown here is derived from an EMBL/GenBank/DDBJ whole genome shotgun (WGS) entry which is preliminary data.</text>
</comment>
<dbReference type="Proteomes" id="UP001162155">
    <property type="component" value="Unassembled WGS sequence"/>
</dbReference>
<reference evidence="1" key="1">
    <citation type="submission" date="2021-02" db="EMBL/GenBank/DDBJ databases">
        <title>Genome analysis of blister spot of apple pathogen from New York area.</title>
        <authorList>
            <person name="Kandel P."/>
            <person name="Hockett K.L."/>
            <person name="Santander R."/>
            <person name="Acimovic S."/>
        </authorList>
    </citation>
    <scope>NUCLEOTIDE SEQUENCE</scope>
    <source>
        <strain evidence="1">PSP1</strain>
    </source>
</reference>
<evidence type="ECO:0000313" key="1">
    <source>
        <dbReference type="EMBL" id="MDH4621461.1"/>
    </source>
</evidence>
<dbReference type="Pfam" id="PF16459">
    <property type="entry name" value="Phage_TAC_13"/>
    <property type="match status" value="1"/>
</dbReference>
<dbReference type="RefSeq" id="WP_044308948.1">
    <property type="nucleotide sequence ID" value="NZ_JAFFRY010000009.1"/>
</dbReference>
<evidence type="ECO:0000313" key="2">
    <source>
        <dbReference type="Proteomes" id="UP001162155"/>
    </source>
</evidence>
<name>A0A0Q0AA46_PSESX</name>
<dbReference type="AlphaFoldDB" id="A0A0Q0AA46"/>